<keyword evidence="1" id="KW-0143">Chaperone</keyword>
<dbReference type="InterPro" id="IPR003103">
    <property type="entry name" value="BAG_domain"/>
</dbReference>
<dbReference type="Gene3D" id="1.20.58.120">
    <property type="entry name" value="BAG domain"/>
    <property type="match status" value="1"/>
</dbReference>
<dbReference type="CDD" id="cd17039">
    <property type="entry name" value="Ubl_ubiquitin_like"/>
    <property type="match status" value="1"/>
</dbReference>
<dbReference type="GO" id="GO:0005634">
    <property type="term" value="C:nucleus"/>
    <property type="evidence" value="ECO:0007669"/>
    <property type="project" value="TreeGrafter"/>
</dbReference>
<feature type="region of interest" description="Disordered" evidence="2">
    <location>
        <begin position="52"/>
        <end position="72"/>
    </location>
</feature>
<dbReference type="GO" id="GO:0005829">
    <property type="term" value="C:cytosol"/>
    <property type="evidence" value="ECO:0007669"/>
    <property type="project" value="TreeGrafter"/>
</dbReference>
<dbReference type="InterPro" id="IPR039773">
    <property type="entry name" value="BAG_chaperone_regulator"/>
</dbReference>
<dbReference type="GO" id="GO:0050821">
    <property type="term" value="P:protein stabilization"/>
    <property type="evidence" value="ECO:0007669"/>
    <property type="project" value="TreeGrafter"/>
</dbReference>
<dbReference type="Pfam" id="PF00240">
    <property type="entry name" value="ubiquitin"/>
    <property type="match status" value="1"/>
</dbReference>
<evidence type="ECO:0000313" key="6">
    <source>
        <dbReference type="Proteomes" id="UP001153365"/>
    </source>
</evidence>
<dbReference type="PROSITE" id="PS50053">
    <property type="entry name" value="UBIQUITIN_2"/>
    <property type="match status" value="1"/>
</dbReference>
<dbReference type="SUPFAM" id="SSF63491">
    <property type="entry name" value="BAG domain"/>
    <property type="match status" value="1"/>
</dbReference>
<dbReference type="AlphaFoldDB" id="A0AAV0AGU3"/>
<evidence type="ECO:0000259" key="3">
    <source>
        <dbReference type="PROSITE" id="PS50053"/>
    </source>
</evidence>
<evidence type="ECO:0000259" key="4">
    <source>
        <dbReference type="PROSITE" id="PS51035"/>
    </source>
</evidence>
<dbReference type="PANTHER" id="PTHR12329">
    <property type="entry name" value="BCL2-ASSOCIATED ATHANOGENE"/>
    <property type="match status" value="1"/>
</dbReference>
<sequence length="257" mass="28695">MEVTWDSEKIDIDLPMGSFTLGSLKSYLSSKTGVPPIQMKLYHKGGLMRDDNAPLSSYHDDRQDDIDSSRGQSDGLFSRHMFWGTFLSGLKKNQRQPMKIRMVGSRESRAVVTDRPDLQGNDDLVVVLDPSTSYHHEPLPVLDESGITSLIRELTQSAIDKCLPRVEELERQKIPQSSDQATEVANVDSQSAVKPVKSVNDEFVFLSENLLQSLLKLDGVQIESDWSEARVARKEGVRAVQGLLDRLDGLKSTDLPV</sequence>
<keyword evidence="6" id="KW-1185">Reference proteome</keyword>
<gene>
    <name evidence="5" type="ORF">PPACK8108_LOCUS1625</name>
</gene>
<evidence type="ECO:0000256" key="2">
    <source>
        <dbReference type="SAM" id="MobiDB-lite"/>
    </source>
</evidence>
<dbReference type="Pfam" id="PF02179">
    <property type="entry name" value="BAG"/>
    <property type="match status" value="1"/>
</dbReference>
<feature type="domain" description="BAG" evidence="4">
    <location>
        <begin position="197"/>
        <end position="251"/>
    </location>
</feature>
<dbReference type="InterPro" id="IPR036533">
    <property type="entry name" value="BAG_dom_sf"/>
</dbReference>
<protein>
    <recommendedName>
        <fullName evidence="7">BAG domain-containing protein</fullName>
    </recommendedName>
</protein>
<dbReference type="PANTHER" id="PTHR12329:SF16">
    <property type="entry name" value="BAG FAMILY MOLECULAR CHAPERONE REGULATOR 1"/>
    <property type="match status" value="1"/>
</dbReference>
<feature type="domain" description="Ubiquitin-like" evidence="3">
    <location>
        <begin position="20"/>
        <end position="75"/>
    </location>
</feature>
<dbReference type="Proteomes" id="UP001153365">
    <property type="component" value="Unassembled WGS sequence"/>
</dbReference>
<comment type="caution">
    <text evidence="5">The sequence shown here is derived from an EMBL/GenBank/DDBJ whole genome shotgun (WGS) entry which is preliminary data.</text>
</comment>
<dbReference type="SMART" id="SM00264">
    <property type="entry name" value="BAG"/>
    <property type="match status" value="1"/>
</dbReference>
<dbReference type="Gene3D" id="3.10.20.90">
    <property type="entry name" value="Phosphatidylinositol 3-kinase Catalytic Subunit, Chain A, domain 1"/>
    <property type="match status" value="1"/>
</dbReference>
<reference evidence="5" key="1">
    <citation type="submission" date="2022-06" db="EMBL/GenBank/DDBJ databases">
        <authorList>
            <consortium name="SYNGENTA / RWTH Aachen University"/>
        </authorList>
    </citation>
    <scope>NUCLEOTIDE SEQUENCE</scope>
</reference>
<dbReference type="InterPro" id="IPR029071">
    <property type="entry name" value="Ubiquitin-like_domsf"/>
</dbReference>
<dbReference type="GO" id="GO:0051087">
    <property type="term" value="F:protein-folding chaperone binding"/>
    <property type="evidence" value="ECO:0007669"/>
    <property type="project" value="InterPro"/>
</dbReference>
<dbReference type="InterPro" id="IPR000626">
    <property type="entry name" value="Ubiquitin-like_dom"/>
</dbReference>
<proteinExistence type="predicted"/>
<evidence type="ECO:0000256" key="1">
    <source>
        <dbReference type="ARBA" id="ARBA00023186"/>
    </source>
</evidence>
<evidence type="ECO:0000313" key="5">
    <source>
        <dbReference type="EMBL" id="CAH7667226.1"/>
    </source>
</evidence>
<dbReference type="EMBL" id="CALTRL010000217">
    <property type="protein sequence ID" value="CAH7667226.1"/>
    <property type="molecule type" value="Genomic_DNA"/>
</dbReference>
<name>A0AAV0AGU3_PHAPC</name>
<dbReference type="PROSITE" id="PS51035">
    <property type="entry name" value="BAG"/>
    <property type="match status" value="1"/>
</dbReference>
<accession>A0AAV0AGU3</accession>
<feature type="compositionally biased region" description="Basic and acidic residues" evidence="2">
    <location>
        <begin position="52"/>
        <end position="68"/>
    </location>
</feature>
<dbReference type="SUPFAM" id="SSF54236">
    <property type="entry name" value="Ubiquitin-like"/>
    <property type="match status" value="1"/>
</dbReference>
<dbReference type="GO" id="GO:0016020">
    <property type="term" value="C:membrane"/>
    <property type="evidence" value="ECO:0007669"/>
    <property type="project" value="TreeGrafter"/>
</dbReference>
<dbReference type="GO" id="GO:0000774">
    <property type="term" value="F:adenyl-nucleotide exchange factor activity"/>
    <property type="evidence" value="ECO:0007669"/>
    <property type="project" value="TreeGrafter"/>
</dbReference>
<organism evidence="5 6">
    <name type="scientific">Phakopsora pachyrhizi</name>
    <name type="common">Asian soybean rust disease fungus</name>
    <dbReference type="NCBI Taxonomy" id="170000"/>
    <lineage>
        <taxon>Eukaryota</taxon>
        <taxon>Fungi</taxon>
        <taxon>Dikarya</taxon>
        <taxon>Basidiomycota</taxon>
        <taxon>Pucciniomycotina</taxon>
        <taxon>Pucciniomycetes</taxon>
        <taxon>Pucciniales</taxon>
        <taxon>Phakopsoraceae</taxon>
        <taxon>Phakopsora</taxon>
    </lineage>
</organism>
<evidence type="ECO:0008006" key="7">
    <source>
        <dbReference type="Google" id="ProtNLM"/>
    </source>
</evidence>